<dbReference type="InterPro" id="IPR009014">
    <property type="entry name" value="Transketo_C/PFOR_II"/>
</dbReference>
<dbReference type="Proteomes" id="UP000094243">
    <property type="component" value="Unassembled WGS sequence"/>
</dbReference>
<gene>
    <name evidence="2" type="ORF">BHQ17_21465</name>
</gene>
<dbReference type="Pfam" id="PF02780">
    <property type="entry name" value="Transketolase_C"/>
    <property type="match status" value="1"/>
</dbReference>
<proteinExistence type="predicted"/>
<organism evidence="2 3">
    <name type="scientific">Mycolicibacterium holsaticum</name>
    <dbReference type="NCBI Taxonomy" id="152142"/>
    <lineage>
        <taxon>Bacteria</taxon>
        <taxon>Bacillati</taxon>
        <taxon>Actinomycetota</taxon>
        <taxon>Actinomycetes</taxon>
        <taxon>Mycobacteriales</taxon>
        <taxon>Mycobacteriaceae</taxon>
        <taxon>Mycolicibacterium</taxon>
    </lineage>
</organism>
<accession>A0A1E3R8H3</accession>
<evidence type="ECO:0000313" key="2">
    <source>
        <dbReference type="EMBL" id="ODQ86236.1"/>
    </source>
</evidence>
<dbReference type="EMBL" id="MIGZ01000155">
    <property type="protein sequence ID" value="ODQ86236.1"/>
    <property type="molecule type" value="Genomic_DNA"/>
</dbReference>
<evidence type="ECO:0000313" key="3">
    <source>
        <dbReference type="Proteomes" id="UP000094243"/>
    </source>
</evidence>
<sequence>MSLRVARRLEAIGVAARVVDLRWLAPLPIEDMLEEAAVTGRVLIVDETRRTGGVGEGVLAELISRGYGGAVDRVASEDTFIPLGDAALTVLLSEDTIEAAAVRIVRREP</sequence>
<protein>
    <recommendedName>
        <fullName evidence="1">Transketolase C-terminal domain-containing protein</fullName>
    </recommendedName>
</protein>
<dbReference type="InterPro" id="IPR033248">
    <property type="entry name" value="Transketolase_C"/>
</dbReference>
<feature type="domain" description="Transketolase C-terminal" evidence="1">
    <location>
        <begin position="2"/>
        <end position="86"/>
    </location>
</feature>
<dbReference type="AlphaFoldDB" id="A0A1E3R8H3"/>
<name>A0A1E3R8H3_9MYCO</name>
<reference evidence="3" key="1">
    <citation type="submission" date="2016-09" db="EMBL/GenBank/DDBJ databases">
        <authorList>
            <person name="Greninger A.L."/>
            <person name="Jerome K.R."/>
            <person name="Mcnair B."/>
            <person name="Wallis C."/>
            <person name="Fang F."/>
        </authorList>
    </citation>
    <scope>NUCLEOTIDE SEQUENCE [LARGE SCALE GENOMIC DNA]</scope>
    <source>
        <strain evidence="3">M7</strain>
    </source>
</reference>
<dbReference type="SUPFAM" id="SSF52922">
    <property type="entry name" value="TK C-terminal domain-like"/>
    <property type="match status" value="1"/>
</dbReference>
<keyword evidence="3" id="KW-1185">Reference proteome</keyword>
<evidence type="ECO:0000259" key="1">
    <source>
        <dbReference type="Pfam" id="PF02780"/>
    </source>
</evidence>
<dbReference type="Gene3D" id="3.40.50.920">
    <property type="match status" value="1"/>
</dbReference>
<comment type="caution">
    <text evidence="2">The sequence shown here is derived from an EMBL/GenBank/DDBJ whole genome shotgun (WGS) entry which is preliminary data.</text>
</comment>